<dbReference type="OrthoDB" id="2928548at2"/>
<dbReference type="RefSeq" id="WP_132747646.1">
    <property type="nucleotide sequence ID" value="NZ_SLXK01000038.1"/>
</dbReference>
<name>A0A4R2NKD4_9BACL</name>
<dbReference type="Proteomes" id="UP000295416">
    <property type="component" value="Unassembled WGS sequence"/>
</dbReference>
<keyword evidence="2" id="KW-1185">Reference proteome</keyword>
<evidence type="ECO:0000313" key="1">
    <source>
        <dbReference type="EMBL" id="TCP21950.1"/>
    </source>
</evidence>
<sequence>MTNYPESSDISIVYHTIQVTNAASNAGVFNGINTQFGWSTHSKANTALGTIGGHDNKAPQNANILLDGDVVDTVINDQDVMWGIKR</sequence>
<evidence type="ECO:0000313" key="2">
    <source>
        <dbReference type="Proteomes" id="UP000295416"/>
    </source>
</evidence>
<protein>
    <recommendedName>
        <fullName evidence="3">Spore germination protein GerPA/GerPF</fullName>
    </recommendedName>
</protein>
<dbReference type="EMBL" id="SLXK01000038">
    <property type="protein sequence ID" value="TCP21950.1"/>
    <property type="molecule type" value="Genomic_DNA"/>
</dbReference>
<reference evidence="1 2" key="1">
    <citation type="submission" date="2019-03" db="EMBL/GenBank/DDBJ databases">
        <title>Genomic Encyclopedia of Type Strains, Phase IV (KMG-IV): sequencing the most valuable type-strain genomes for metagenomic binning, comparative biology and taxonomic classification.</title>
        <authorList>
            <person name="Goeker M."/>
        </authorList>
    </citation>
    <scope>NUCLEOTIDE SEQUENCE [LARGE SCALE GENOMIC DNA]</scope>
    <source>
        <strain evidence="1 2">DSM 19377</strain>
    </source>
</reference>
<evidence type="ECO:0008006" key="3">
    <source>
        <dbReference type="Google" id="ProtNLM"/>
    </source>
</evidence>
<proteinExistence type="predicted"/>
<dbReference type="AlphaFoldDB" id="A0A4R2NKD4"/>
<gene>
    <name evidence="1" type="ORF">EV207_13837</name>
</gene>
<organism evidence="1 2">
    <name type="scientific">Scopulibacillus darangshiensis</name>
    <dbReference type="NCBI Taxonomy" id="442528"/>
    <lineage>
        <taxon>Bacteria</taxon>
        <taxon>Bacillati</taxon>
        <taxon>Bacillota</taxon>
        <taxon>Bacilli</taxon>
        <taxon>Bacillales</taxon>
        <taxon>Sporolactobacillaceae</taxon>
        <taxon>Scopulibacillus</taxon>
    </lineage>
</organism>
<comment type="caution">
    <text evidence="1">The sequence shown here is derived from an EMBL/GenBank/DDBJ whole genome shotgun (WGS) entry which is preliminary data.</text>
</comment>
<accession>A0A4R2NKD4</accession>